<proteinExistence type="inferred from homology"/>
<comment type="subunit">
    <text evidence="4">EntB, EntD, EntE, and EntF form a multienzyme complex called enterobactin synthase.</text>
</comment>
<evidence type="ECO:0000256" key="1">
    <source>
        <dbReference type="ARBA" id="ARBA00003937"/>
    </source>
</evidence>
<dbReference type="InterPro" id="IPR008278">
    <property type="entry name" value="4-PPantetheinyl_Trfase_dom"/>
</dbReference>
<feature type="domain" description="4'-phosphopantetheinyl transferase" evidence="14">
    <location>
        <begin position="129"/>
        <end position="198"/>
    </location>
</feature>
<evidence type="ECO:0000256" key="13">
    <source>
        <dbReference type="PIRSR" id="PIRSR603542-2"/>
    </source>
</evidence>
<dbReference type="GO" id="GO:0005886">
    <property type="term" value="C:plasma membrane"/>
    <property type="evidence" value="ECO:0007669"/>
    <property type="project" value="TreeGrafter"/>
</dbReference>
<dbReference type="AlphaFoldDB" id="A0AAF1KEY3"/>
<evidence type="ECO:0000256" key="4">
    <source>
        <dbReference type="ARBA" id="ARBA00011503"/>
    </source>
</evidence>
<feature type="binding site" evidence="12">
    <location>
        <begin position="111"/>
        <end position="112"/>
    </location>
    <ligand>
        <name>CoA</name>
        <dbReference type="ChEBI" id="CHEBI:57287"/>
    </ligand>
</feature>
<feature type="binding site" evidence="12">
    <location>
        <position position="132"/>
    </location>
    <ligand>
        <name>CoA</name>
        <dbReference type="ChEBI" id="CHEBI:57287"/>
    </ligand>
</feature>
<evidence type="ECO:0000256" key="7">
    <source>
        <dbReference type="ARBA" id="ARBA00023191"/>
    </source>
</evidence>
<evidence type="ECO:0000256" key="6">
    <source>
        <dbReference type="ARBA" id="ARBA00022679"/>
    </source>
</evidence>
<dbReference type="InterPro" id="IPR041354">
    <property type="entry name" value="4PPT_N"/>
</dbReference>
<keyword evidence="6 16" id="KW-0808">Transferase</keyword>
<dbReference type="GO" id="GO:0009366">
    <property type="term" value="C:enterobactin synthetase complex"/>
    <property type="evidence" value="ECO:0007669"/>
    <property type="project" value="InterPro"/>
</dbReference>
<dbReference type="SUPFAM" id="SSF56214">
    <property type="entry name" value="4'-phosphopantetheinyl transferase"/>
    <property type="match status" value="1"/>
</dbReference>
<dbReference type="RefSeq" id="WP_161959353.1">
    <property type="nucleotide sequence ID" value="NZ_CP117256.1"/>
</dbReference>
<evidence type="ECO:0000256" key="8">
    <source>
        <dbReference type="ARBA" id="ARBA00029894"/>
    </source>
</evidence>
<evidence type="ECO:0000256" key="12">
    <source>
        <dbReference type="PIRSR" id="PIRSR603542-1"/>
    </source>
</evidence>
<dbReference type="GO" id="GO:0000287">
    <property type="term" value="F:magnesium ion binding"/>
    <property type="evidence" value="ECO:0007669"/>
    <property type="project" value="InterPro"/>
</dbReference>
<gene>
    <name evidence="16" type="ORF">PR017_20150</name>
</gene>
<comment type="pathway">
    <text evidence="2">Siderophore biosynthesis; enterobactin biosynthesis.</text>
</comment>
<comment type="catalytic activity">
    <reaction evidence="11">
        <text>apo-[peptidyl-carrier protein] + CoA = holo-[peptidyl-carrier protein] + adenosine 3',5'-bisphosphate + H(+)</text>
        <dbReference type="Rhea" id="RHEA:46228"/>
        <dbReference type="Rhea" id="RHEA-COMP:11479"/>
        <dbReference type="Rhea" id="RHEA-COMP:11480"/>
        <dbReference type="ChEBI" id="CHEBI:15378"/>
        <dbReference type="ChEBI" id="CHEBI:29999"/>
        <dbReference type="ChEBI" id="CHEBI:57287"/>
        <dbReference type="ChEBI" id="CHEBI:58343"/>
        <dbReference type="ChEBI" id="CHEBI:64479"/>
    </reaction>
</comment>
<evidence type="ECO:0000256" key="9">
    <source>
        <dbReference type="ARBA" id="ARBA00031996"/>
    </source>
</evidence>
<comment type="function">
    <text evidence="1">Involved in the biosynthesis of the siderophore enterobactin (enterochelin), which is a macrocyclic trimeric lactone of N-(2,3-dihydroxybenzoyl)-serine. The serine trilactone serves as a scaffolding for the three catechol functionalities that provide hexadentate coordination for the tightly ligated iron(2+) atoms. Plays an essential role in the assembly of the enterobactin by catalyzing the transfer of the 4'-phosphopantetheine (Ppant) moiety from coenzyme A to the apo-domains of both EntB (ArCP domain) and EntF (PCP domain) to yield their holo-forms which make them competent for the activation of 2,3-dihydroxybenzoate (DHB) and L-serine, respectively.</text>
</comment>
<comment type="similarity">
    <text evidence="3">Belongs to the P-Pant transferase superfamily. EntD family.</text>
</comment>
<feature type="binding site" evidence="13">
    <location>
        <position position="134"/>
    </location>
    <ligand>
        <name>Mg(2+)</name>
        <dbReference type="ChEBI" id="CHEBI:18420"/>
    </ligand>
</feature>
<dbReference type="PANTHER" id="PTHR38096">
    <property type="entry name" value="ENTEROBACTIN SYNTHASE COMPONENT D"/>
    <property type="match status" value="1"/>
</dbReference>
<dbReference type="EMBL" id="CP117256">
    <property type="protein sequence ID" value="WFR97532.1"/>
    <property type="molecule type" value="Genomic_DNA"/>
</dbReference>
<dbReference type="GO" id="GO:0008897">
    <property type="term" value="F:holo-[acyl-carrier-protein] synthase activity"/>
    <property type="evidence" value="ECO:0007669"/>
    <property type="project" value="InterPro"/>
</dbReference>
<dbReference type="Pfam" id="PF01648">
    <property type="entry name" value="ACPS"/>
    <property type="match status" value="1"/>
</dbReference>
<feature type="domain" description="4'-phosphopantetheinyl transferase N-terminal" evidence="15">
    <location>
        <begin position="59"/>
        <end position="120"/>
    </location>
</feature>
<dbReference type="PRINTS" id="PR01399">
    <property type="entry name" value="ENTSNTHTASED"/>
</dbReference>
<evidence type="ECO:0000256" key="2">
    <source>
        <dbReference type="ARBA" id="ARBA00004993"/>
    </source>
</evidence>
<dbReference type="GO" id="GO:0009239">
    <property type="term" value="P:enterobactin biosynthetic process"/>
    <property type="evidence" value="ECO:0007669"/>
    <property type="project" value="UniProtKB-KW"/>
</dbReference>
<organism evidence="16 17">
    <name type="scientific">Rhizobium tumorigenes</name>
    <dbReference type="NCBI Taxonomy" id="2041385"/>
    <lineage>
        <taxon>Bacteria</taxon>
        <taxon>Pseudomonadati</taxon>
        <taxon>Pseudomonadota</taxon>
        <taxon>Alphaproteobacteria</taxon>
        <taxon>Hyphomicrobiales</taxon>
        <taxon>Rhizobiaceae</taxon>
        <taxon>Rhizobium/Agrobacterium group</taxon>
        <taxon>Rhizobium</taxon>
    </lineage>
</organism>
<dbReference type="Gene3D" id="3.90.470.20">
    <property type="entry name" value="4'-phosphopantetheinyl transferase domain"/>
    <property type="match status" value="1"/>
</dbReference>
<evidence type="ECO:0000256" key="10">
    <source>
        <dbReference type="ARBA" id="ARBA00049176"/>
    </source>
</evidence>
<keyword evidence="13" id="KW-0460">Magnesium</keyword>
<keyword evidence="7" id="KW-0259">Enterobactin biosynthesis</keyword>
<dbReference type="Pfam" id="PF17837">
    <property type="entry name" value="4PPT_N"/>
    <property type="match status" value="1"/>
</dbReference>
<feature type="binding site" evidence="12">
    <location>
        <position position="178"/>
    </location>
    <ligand>
        <name>CoA</name>
        <dbReference type="ChEBI" id="CHEBI:57287"/>
    </ligand>
</feature>
<comment type="cofactor">
    <cofactor evidence="13">
        <name>Mg(2+)</name>
        <dbReference type="ChEBI" id="CHEBI:18420"/>
    </cofactor>
</comment>
<feature type="binding site" evidence="12">
    <location>
        <position position="75"/>
    </location>
    <ligand>
        <name>CoA</name>
        <dbReference type="ChEBI" id="CHEBI:57287"/>
    </ligand>
</feature>
<evidence type="ECO:0000256" key="5">
    <source>
        <dbReference type="ARBA" id="ARBA00019087"/>
    </source>
</evidence>
<feature type="binding site" evidence="12">
    <location>
        <position position="67"/>
    </location>
    <ligand>
        <name>CoA</name>
        <dbReference type="ChEBI" id="CHEBI:57287"/>
    </ligand>
</feature>
<dbReference type="PANTHER" id="PTHR38096:SF1">
    <property type="entry name" value="ENTEROBACTIN SYNTHASE COMPONENT D"/>
    <property type="match status" value="1"/>
</dbReference>
<name>A0AAF1KEY3_9HYPH</name>
<feature type="binding site" evidence="13">
    <location>
        <position position="132"/>
    </location>
    <ligand>
        <name>Mg(2+)</name>
        <dbReference type="ChEBI" id="CHEBI:18420"/>
    </ligand>
</feature>
<evidence type="ECO:0000259" key="14">
    <source>
        <dbReference type="Pfam" id="PF01648"/>
    </source>
</evidence>
<reference evidence="17" key="2">
    <citation type="journal article" date="2023" name="MicrobiologyOpen">
        <title>Genomics of the tumorigenes clade of the family Rhizobiaceae and description of Rhizobium rhododendri sp. nov.</title>
        <authorList>
            <person name="Kuzmanovic N."/>
            <person name="diCenzo G.C."/>
            <person name="Bunk B."/>
            <person name="Sproeer C."/>
            <person name="Fruehling A."/>
            <person name="Neumann-Schaal M."/>
            <person name="Overmann J."/>
            <person name="Smalla K."/>
        </authorList>
    </citation>
    <scope>NUCLEOTIDE SEQUENCE [LARGE SCALE GENOMIC DNA]</scope>
    <source>
        <strain evidence="17">1078</strain>
        <plasmid evidence="17">pRt1078</plasmid>
    </source>
</reference>
<protein>
    <recommendedName>
        <fullName evidence="5">Enterobactin synthase component D</fullName>
    </recommendedName>
    <alternativeName>
        <fullName evidence="8">4'-phosphopantetheinyl transferase EntD</fullName>
    </alternativeName>
    <alternativeName>
        <fullName evidence="9">Enterochelin synthase D</fullName>
    </alternativeName>
</protein>
<keyword evidence="17" id="KW-1185">Reference proteome</keyword>
<keyword evidence="13" id="KW-0479">Metal-binding</keyword>
<evidence type="ECO:0000259" key="15">
    <source>
        <dbReference type="Pfam" id="PF17837"/>
    </source>
</evidence>
<evidence type="ECO:0000256" key="11">
    <source>
        <dbReference type="ARBA" id="ARBA00049191"/>
    </source>
</evidence>
<feature type="binding site" evidence="12">
    <location>
        <position position="182"/>
    </location>
    <ligand>
        <name>CoA</name>
        <dbReference type="ChEBI" id="CHEBI:57287"/>
    </ligand>
</feature>
<accession>A0AAF1KEY3</accession>
<geneLocation type="plasmid" evidence="16 17">
    <name>pRt1078</name>
</geneLocation>
<sequence>MKPVSGYLSQLPACADPFLSAIAVFGMETDRLIALEADYKVEAYSPSLFVACDIDFPSRLAGAVAKRQGEFLAGRVLARAALECLRRGNVPIAIGDQGAPVWPIGISGSISHSHGKCVCLLVADENRLVGIDVEKVATGAALDAILKEALSAEERNLVLWQTRFDAALLATLIFSAKETIFKALHPVVRQFFGFDAAIFNGIGDDDRLRFSIVQSLDECMPKNAEIRIDFETDGGFARTWAILDRHMLEPRAGSAVLFQSLRRPRPSTAQRSDRTD</sequence>
<evidence type="ECO:0000313" key="16">
    <source>
        <dbReference type="EMBL" id="WFR97532.1"/>
    </source>
</evidence>
<dbReference type="InterPro" id="IPR037143">
    <property type="entry name" value="4-PPantetheinyl_Trfase_dom_sf"/>
</dbReference>
<dbReference type="Proteomes" id="UP000249499">
    <property type="component" value="Plasmid pRt1078"/>
</dbReference>
<evidence type="ECO:0000313" key="17">
    <source>
        <dbReference type="Proteomes" id="UP000249499"/>
    </source>
</evidence>
<keyword evidence="16" id="KW-0614">Plasmid</keyword>
<dbReference type="InterPro" id="IPR003542">
    <property type="entry name" value="Enbac_synth_compD-like"/>
</dbReference>
<comment type="catalytic activity">
    <reaction evidence="10">
        <text>apo-[aryl-carrier protein] + CoA = holo-[aryl-carrier protein] + adenosine 3',5'-bisphosphate + H(+)</text>
        <dbReference type="Rhea" id="RHEA:48404"/>
        <dbReference type="Rhea" id="RHEA-COMP:15903"/>
        <dbReference type="Rhea" id="RHEA-COMP:17557"/>
        <dbReference type="ChEBI" id="CHEBI:15378"/>
        <dbReference type="ChEBI" id="CHEBI:29999"/>
        <dbReference type="ChEBI" id="CHEBI:57287"/>
        <dbReference type="ChEBI" id="CHEBI:58343"/>
        <dbReference type="ChEBI" id="CHEBI:64479"/>
    </reaction>
</comment>
<evidence type="ECO:0000256" key="3">
    <source>
        <dbReference type="ARBA" id="ARBA00008342"/>
    </source>
</evidence>
<dbReference type="KEGG" id="rtu:PR017_20150"/>
<reference evidence="16 17" key="1">
    <citation type="journal article" date="2018" name="Sci. Rep.">
        <title>Rhizobium tumorigenes sp. nov., a novel plant tumorigenic bacterium isolated from cane gall tumors on thornless blackberry.</title>
        <authorList>
            <person name="Kuzmanovi N."/>
            <person name="Smalla K."/>
            <person name="Gronow S."/>
            <person name="PuBawska J."/>
        </authorList>
    </citation>
    <scope>NUCLEOTIDE SEQUENCE [LARGE SCALE GENOMIC DNA]</scope>
    <source>
        <strain evidence="16 17">1078</strain>
    </source>
</reference>